<dbReference type="PROSITE" id="PS00070">
    <property type="entry name" value="ALDEHYDE_DEHYDR_CYS"/>
    <property type="match status" value="1"/>
</dbReference>
<dbReference type="PROSITE" id="PS00687">
    <property type="entry name" value="ALDEHYDE_DEHYDR_GLU"/>
    <property type="match status" value="1"/>
</dbReference>
<reference evidence="6 7" key="1">
    <citation type="submission" date="2020-08" db="EMBL/GenBank/DDBJ databases">
        <authorList>
            <person name="Hejnol A."/>
        </authorList>
    </citation>
    <scope>NUCLEOTIDE SEQUENCE [LARGE SCALE GENOMIC DNA]</scope>
</reference>
<organism evidence="6 7">
    <name type="scientific">Dimorphilus gyrociliatus</name>
    <dbReference type="NCBI Taxonomy" id="2664684"/>
    <lineage>
        <taxon>Eukaryota</taxon>
        <taxon>Metazoa</taxon>
        <taxon>Spiralia</taxon>
        <taxon>Lophotrochozoa</taxon>
        <taxon>Annelida</taxon>
        <taxon>Polychaeta</taxon>
        <taxon>Polychaeta incertae sedis</taxon>
        <taxon>Dinophilidae</taxon>
        <taxon>Dimorphilus</taxon>
    </lineage>
</organism>
<comment type="caution">
    <text evidence="6">The sequence shown here is derived from an EMBL/GenBank/DDBJ whole genome shotgun (WGS) entry which is preliminary data.</text>
</comment>
<dbReference type="InterPro" id="IPR029510">
    <property type="entry name" value="Ald_DH_CS_GLU"/>
</dbReference>
<gene>
    <name evidence="6" type="ORF">DGYR_LOCUS5312</name>
</gene>
<dbReference type="InterPro" id="IPR016160">
    <property type="entry name" value="Ald_DH_CS_CYS"/>
</dbReference>
<dbReference type="FunFam" id="3.40.309.10:FF:000001">
    <property type="entry name" value="Mitochondrial aldehyde dehydrogenase 2"/>
    <property type="match status" value="1"/>
</dbReference>
<evidence type="ECO:0000256" key="2">
    <source>
        <dbReference type="ARBA" id="ARBA00023002"/>
    </source>
</evidence>
<name>A0A7I8VLW0_9ANNE</name>
<evidence type="ECO:0000313" key="6">
    <source>
        <dbReference type="EMBL" id="CAD5116713.1"/>
    </source>
</evidence>
<dbReference type="InterPro" id="IPR015590">
    <property type="entry name" value="Aldehyde_DH_dom"/>
</dbReference>
<dbReference type="SUPFAM" id="SSF53720">
    <property type="entry name" value="ALDH-like"/>
    <property type="match status" value="1"/>
</dbReference>
<proteinExistence type="inferred from homology"/>
<dbReference type="AlphaFoldDB" id="A0A7I8VLW0"/>
<dbReference type="OrthoDB" id="310895at2759"/>
<dbReference type="Gene3D" id="3.40.605.10">
    <property type="entry name" value="Aldehyde Dehydrogenase, Chain A, domain 1"/>
    <property type="match status" value="1"/>
</dbReference>
<dbReference type="EMBL" id="CAJFCJ010000006">
    <property type="protein sequence ID" value="CAD5116713.1"/>
    <property type="molecule type" value="Genomic_DNA"/>
</dbReference>
<accession>A0A7I8VLW0</accession>
<keyword evidence="2 4" id="KW-0560">Oxidoreductase</keyword>
<feature type="active site" evidence="3">
    <location>
        <position position="263"/>
    </location>
</feature>
<dbReference type="Gene3D" id="3.40.309.10">
    <property type="entry name" value="Aldehyde Dehydrogenase, Chain A, domain 2"/>
    <property type="match status" value="1"/>
</dbReference>
<evidence type="ECO:0000256" key="1">
    <source>
        <dbReference type="ARBA" id="ARBA00009986"/>
    </source>
</evidence>
<protein>
    <submittedName>
        <fullName evidence="6">DgyrCDS5571</fullName>
    </submittedName>
</protein>
<dbReference type="PANTHER" id="PTHR11699">
    <property type="entry name" value="ALDEHYDE DEHYDROGENASE-RELATED"/>
    <property type="match status" value="1"/>
</dbReference>
<dbReference type="GO" id="GO:0016620">
    <property type="term" value="F:oxidoreductase activity, acting on the aldehyde or oxo group of donors, NAD or NADP as acceptor"/>
    <property type="evidence" value="ECO:0007669"/>
    <property type="project" value="InterPro"/>
</dbReference>
<evidence type="ECO:0000256" key="3">
    <source>
        <dbReference type="PROSITE-ProRule" id="PRU10007"/>
    </source>
</evidence>
<keyword evidence="7" id="KW-1185">Reference proteome</keyword>
<evidence type="ECO:0000259" key="5">
    <source>
        <dbReference type="Pfam" id="PF00171"/>
    </source>
</evidence>
<feature type="domain" description="Aldehyde dehydrogenase" evidence="5">
    <location>
        <begin position="34"/>
        <end position="481"/>
    </location>
</feature>
<dbReference type="Proteomes" id="UP000549394">
    <property type="component" value="Unassembled WGS sequence"/>
</dbReference>
<sequence>MLFGFRKLSLNISKRYASALHHLHGKRVNSKNCKSEIDVLNPATGKRIETLQESSIEDVDAAVHSASEAFKSWAEFAPADRGRILYNAAQLIKQRADEIALVEVQDVGKTLYEAVEDLQGCAATLEYYAALATTYDDAGQFSQTKDGYGYVKKEPLGVCCGIGAWNYPFQMAVFKAAPALTCGNTMVFKPSPLTPLSALLFADILYECGIPKGTFNVVQGGSTVGESLIKHELVRKVTMTGSVIGGRNVMKACSEGPKPVTLELGGKSPLIIFNDANFENALKGVMMANFLNQGQVCSNGTRVFVQESIYDKFLEELVKATENLKVGDPLVKDTKVGAIIDKNQSNKILQYIDSARKENGSIECGGLKLELPGELSGGNYISPCIITNLSDNATAVREEIFGPVLTLLKFNEEEEVIARANATSDVRRIATMASKLESGVVYVNTYNDYPPNLPFGGVKSSGFGRELGKGSLEHFVYHKTVHVRVENLETPLVN</sequence>
<dbReference type="Pfam" id="PF00171">
    <property type="entry name" value="Aldedh"/>
    <property type="match status" value="1"/>
</dbReference>
<comment type="similarity">
    <text evidence="1 4">Belongs to the aldehyde dehydrogenase family.</text>
</comment>
<dbReference type="InterPro" id="IPR016161">
    <property type="entry name" value="Ald_DH/histidinol_DH"/>
</dbReference>
<dbReference type="InterPro" id="IPR016162">
    <property type="entry name" value="Ald_DH_N"/>
</dbReference>
<evidence type="ECO:0000313" key="7">
    <source>
        <dbReference type="Proteomes" id="UP000549394"/>
    </source>
</evidence>
<dbReference type="InterPro" id="IPR016163">
    <property type="entry name" value="Ald_DH_C"/>
</dbReference>
<evidence type="ECO:0000256" key="4">
    <source>
        <dbReference type="RuleBase" id="RU003345"/>
    </source>
</evidence>
<dbReference type="FunFam" id="3.40.605.10:FF:000007">
    <property type="entry name" value="NAD/NADP-dependent betaine aldehyde dehydrogenase"/>
    <property type="match status" value="1"/>
</dbReference>